<proteinExistence type="predicted"/>
<accession>A0A396AK01</accession>
<gene>
    <name evidence="3" type="ORF">DW813_01900</name>
</gene>
<feature type="transmembrane region" description="Helical" evidence="2">
    <location>
        <begin position="12"/>
        <end position="31"/>
    </location>
</feature>
<protein>
    <recommendedName>
        <fullName evidence="5">PEGA domain-containing protein</fullName>
    </recommendedName>
</protein>
<evidence type="ECO:0000256" key="1">
    <source>
        <dbReference type="SAM" id="MobiDB-lite"/>
    </source>
</evidence>
<dbReference type="AlphaFoldDB" id="A0A396AK01"/>
<evidence type="ECO:0008006" key="5">
    <source>
        <dbReference type="Google" id="ProtNLM"/>
    </source>
</evidence>
<dbReference type="EMBL" id="QSIQ01000001">
    <property type="protein sequence ID" value="RHD06641.1"/>
    <property type="molecule type" value="Genomic_DNA"/>
</dbReference>
<evidence type="ECO:0000313" key="4">
    <source>
        <dbReference type="Proteomes" id="UP000266391"/>
    </source>
</evidence>
<name>A0A396AK01_9FIRM</name>
<organism evidence="3 4">
    <name type="scientific">Roseburia inulinivorans</name>
    <dbReference type="NCBI Taxonomy" id="360807"/>
    <lineage>
        <taxon>Bacteria</taxon>
        <taxon>Bacillati</taxon>
        <taxon>Bacillota</taxon>
        <taxon>Clostridia</taxon>
        <taxon>Lachnospirales</taxon>
        <taxon>Lachnospiraceae</taxon>
        <taxon>Roseburia</taxon>
    </lineage>
</organism>
<feature type="compositionally biased region" description="Basic and acidic residues" evidence="1">
    <location>
        <begin position="378"/>
        <end position="405"/>
    </location>
</feature>
<feature type="region of interest" description="Disordered" evidence="1">
    <location>
        <begin position="351"/>
        <end position="405"/>
    </location>
</feature>
<dbReference type="Proteomes" id="UP000266391">
    <property type="component" value="Unassembled WGS sequence"/>
</dbReference>
<keyword evidence="2" id="KW-0472">Membrane</keyword>
<keyword evidence="2" id="KW-1133">Transmembrane helix</keyword>
<evidence type="ECO:0000313" key="3">
    <source>
        <dbReference type="EMBL" id="RHD06641.1"/>
    </source>
</evidence>
<keyword evidence="2" id="KW-0812">Transmembrane</keyword>
<sequence length="422" mass="46071">MSFAIYIRGDMLRKLICILFMSIFSMIMIAGCGQQTRPVSTAQYYNPAKETAADTEEAEGAGAETSIGTDLYLIIGNDMTNEQLNLKQLASGKQYLYVYSLSTDFLDKYGNSATAMDFEPGRVIHIGKKDGEGRLLQAQIADEVWEYSDITKYSVDTERGIFKIADSKYSYDADLFVESNGEKIRLSDLNEKDEIRVVGIGTKILSVSVTTGQGTLELKNTSVFEGSFIQVGSKIFAQITHNMKLEIPEGTYTVTVANEGYGGSTEVEIARGENCTLDLDELKGEGPKTGSIIFYIDVEGATLSIDGDTVDYSAPVVLTYGVHTLHAEAEGYDDFDKKLFVNSAAANIDISLTGDGTTSDNDMTEGTESVEETETAETETKDSEEETKSTEKDSETSDKSTDKDVTSDYLSTLSDLITSLNK</sequence>
<feature type="compositionally biased region" description="Acidic residues" evidence="1">
    <location>
        <begin position="362"/>
        <end position="377"/>
    </location>
</feature>
<reference evidence="3 4" key="1">
    <citation type="submission" date="2018-08" db="EMBL/GenBank/DDBJ databases">
        <title>A genome reference for cultivated species of the human gut microbiota.</title>
        <authorList>
            <person name="Zou Y."/>
            <person name="Xue W."/>
            <person name="Luo G."/>
        </authorList>
    </citation>
    <scope>NUCLEOTIDE SEQUENCE [LARGE SCALE GENOMIC DNA]</scope>
    <source>
        <strain evidence="3 4">AM32-8LB</strain>
    </source>
</reference>
<comment type="caution">
    <text evidence="3">The sequence shown here is derived from an EMBL/GenBank/DDBJ whole genome shotgun (WGS) entry which is preliminary data.</text>
</comment>
<evidence type="ECO:0000256" key="2">
    <source>
        <dbReference type="SAM" id="Phobius"/>
    </source>
</evidence>